<evidence type="ECO:0000259" key="4">
    <source>
        <dbReference type="Pfam" id="PF25917"/>
    </source>
</evidence>
<evidence type="ECO:0000256" key="3">
    <source>
        <dbReference type="SAM" id="SignalP"/>
    </source>
</evidence>
<feature type="domain" description="Multidrug resistance protein MdtA-like barrel-sandwich hybrid" evidence="4">
    <location>
        <begin position="69"/>
        <end position="215"/>
    </location>
</feature>
<evidence type="ECO:0000256" key="2">
    <source>
        <dbReference type="SAM" id="Coils"/>
    </source>
</evidence>
<dbReference type="NCBIfam" id="TIGR01730">
    <property type="entry name" value="RND_mfp"/>
    <property type="match status" value="1"/>
</dbReference>
<feature type="signal peptide" evidence="3">
    <location>
        <begin position="1"/>
        <end position="22"/>
    </location>
</feature>
<comment type="similarity">
    <text evidence="1">Belongs to the membrane fusion protein (MFP) (TC 8.A.1) family.</text>
</comment>
<dbReference type="InterPro" id="IPR058625">
    <property type="entry name" value="MdtA-like_BSH"/>
</dbReference>
<keyword evidence="2" id="KW-0175">Coiled coil</keyword>
<dbReference type="Pfam" id="PF25954">
    <property type="entry name" value="Beta-barrel_RND_2"/>
    <property type="match status" value="1"/>
</dbReference>
<evidence type="ECO:0000256" key="1">
    <source>
        <dbReference type="ARBA" id="ARBA00009477"/>
    </source>
</evidence>
<dbReference type="InterPro" id="IPR006143">
    <property type="entry name" value="RND_pump_MFP"/>
</dbReference>
<reference evidence="7 8" key="1">
    <citation type="submission" date="2021-05" db="EMBL/GenBank/DDBJ databases">
        <title>The draft genome of Geobacter luticola JCM 17780.</title>
        <authorList>
            <person name="Xu Z."/>
            <person name="Masuda Y."/>
            <person name="Itoh H."/>
            <person name="Senoo K."/>
        </authorList>
    </citation>
    <scope>NUCLEOTIDE SEQUENCE [LARGE SCALE GENOMIC DNA]</scope>
    <source>
        <strain evidence="7 8">JCM 17780</strain>
    </source>
</reference>
<evidence type="ECO:0000313" key="8">
    <source>
        <dbReference type="Proteomes" id="UP000756860"/>
    </source>
</evidence>
<dbReference type="Pfam" id="PF25975">
    <property type="entry name" value="CzcB_C"/>
    <property type="match status" value="1"/>
</dbReference>
<feature type="chain" id="PRO_5047251891" evidence="3">
    <location>
        <begin position="23"/>
        <end position="387"/>
    </location>
</feature>
<protein>
    <submittedName>
        <fullName evidence="7">Efflux RND transporter periplasmic adaptor subunit</fullName>
    </submittedName>
</protein>
<sequence length="387" mass="40591">MKHAGAMLFVAAALAFSSIAGGCTKRSGEKGGEGTAVKQPVAVEVAAAGGADLAEGLEVTGSLEPKFSADVKTQIPGLVKQVYVTEWVRVKKGQPLASIDVGETEAQVKRAEAGVESAKAGLAQAQVQLTRSEREQARMLKLKESGLATQQAVDDARTEVAASSARVEAARAQIRVAEEEVRQARVRLRKGLVTSPMDGVVALRDVNVGDLAGDAAAVKPVFRIVDNRILNLTVTVSSADSARVKVGQPLEFTVDAIPGKTFTGRVMFVNPELSAADRSLKVIAEVRNDAELLKGGLFVKGRILLGTRTGVIQVPRSALAAWDTMARKANLFVVEQDTARLRAVTTGAVTGEQVEVAAGLKGGERYVTRGGFALKDGDRVTTAPAGK</sequence>
<accession>A0ABS5S7W2</accession>
<dbReference type="Proteomes" id="UP000756860">
    <property type="component" value="Unassembled WGS sequence"/>
</dbReference>
<dbReference type="Gene3D" id="1.10.287.470">
    <property type="entry name" value="Helix hairpin bin"/>
    <property type="match status" value="1"/>
</dbReference>
<evidence type="ECO:0000313" key="7">
    <source>
        <dbReference type="EMBL" id="MBT0651460.1"/>
    </source>
</evidence>
<keyword evidence="3" id="KW-0732">Signal</keyword>
<dbReference type="PANTHER" id="PTHR30469:SF38">
    <property type="entry name" value="HLYD FAMILY SECRETION PROTEIN"/>
    <property type="match status" value="1"/>
</dbReference>
<dbReference type="InterPro" id="IPR058792">
    <property type="entry name" value="Beta-barrel_RND_2"/>
</dbReference>
<gene>
    <name evidence="7" type="ORF">KI810_00190</name>
</gene>
<organism evidence="7 8">
    <name type="scientific">Geomobilimonas luticola</name>
    <dbReference type="NCBI Taxonomy" id="1114878"/>
    <lineage>
        <taxon>Bacteria</taxon>
        <taxon>Pseudomonadati</taxon>
        <taxon>Thermodesulfobacteriota</taxon>
        <taxon>Desulfuromonadia</taxon>
        <taxon>Geobacterales</taxon>
        <taxon>Geobacteraceae</taxon>
        <taxon>Geomobilimonas</taxon>
    </lineage>
</organism>
<dbReference type="RefSeq" id="WP_214173481.1">
    <property type="nucleotide sequence ID" value="NZ_JAHCVK010000001.1"/>
</dbReference>
<feature type="domain" description="CusB-like beta-barrel" evidence="5">
    <location>
        <begin position="232"/>
        <end position="302"/>
    </location>
</feature>
<dbReference type="Gene3D" id="2.40.50.100">
    <property type="match status" value="1"/>
</dbReference>
<name>A0ABS5S7W2_9BACT</name>
<keyword evidence="8" id="KW-1185">Reference proteome</keyword>
<dbReference type="InterPro" id="IPR058649">
    <property type="entry name" value="CzcB_C"/>
</dbReference>
<dbReference type="Gene3D" id="2.40.30.170">
    <property type="match status" value="1"/>
</dbReference>
<dbReference type="PROSITE" id="PS51257">
    <property type="entry name" value="PROKAR_LIPOPROTEIN"/>
    <property type="match status" value="1"/>
</dbReference>
<dbReference type="Gene3D" id="2.40.420.20">
    <property type="match status" value="1"/>
</dbReference>
<feature type="domain" description="CzcB-like C-terminal circularly permuted SH3-like" evidence="6">
    <location>
        <begin position="313"/>
        <end position="375"/>
    </location>
</feature>
<feature type="coiled-coil region" evidence="2">
    <location>
        <begin position="115"/>
        <end position="187"/>
    </location>
</feature>
<comment type="caution">
    <text evidence="7">The sequence shown here is derived from an EMBL/GenBank/DDBJ whole genome shotgun (WGS) entry which is preliminary data.</text>
</comment>
<evidence type="ECO:0000259" key="6">
    <source>
        <dbReference type="Pfam" id="PF25975"/>
    </source>
</evidence>
<dbReference type="Pfam" id="PF25917">
    <property type="entry name" value="BSH_RND"/>
    <property type="match status" value="1"/>
</dbReference>
<evidence type="ECO:0000259" key="5">
    <source>
        <dbReference type="Pfam" id="PF25954"/>
    </source>
</evidence>
<dbReference type="PANTHER" id="PTHR30469">
    <property type="entry name" value="MULTIDRUG RESISTANCE PROTEIN MDTA"/>
    <property type="match status" value="1"/>
</dbReference>
<proteinExistence type="inferred from homology"/>
<dbReference type="SUPFAM" id="SSF111369">
    <property type="entry name" value="HlyD-like secretion proteins"/>
    <property type="match status" value="1"/>
</dbReference>
<dbReference type="EMBL" id="JAHCVK010000001">
    <property type="protein sequence ID" value="MBT0651460.1"/>
    <property type="molecule type" value="Genomic_DNA"/>
</dbReference>